<dbReference type="Proteomes" id="UP000030854">
    <property type="component" value="Unassembled WGS sequence"/>
</dbReference>
<comment type="caution">
    <text evidence="2">The sequence shown here is derived from an EMBL/GenBank/DDBJ whole genome shotgun (WGS) entry which is preliminary data.</text>
</comment>
<reference evidence="2 3" key="1">
    <citation type="journal article" date="2014" name="BMC Genomics">
        <title>Adaptive genomic structural variation in the grape powdery mildew pathogen, Erysiphe necator.</title>
        <authorList>
            <person name="Jones L."/>
            <person name="Riaz S."/>
            <person name="Morales-Cruz A."/>
            <person name="Amrine K.C."/>
            <person name="McGuire B."/>
            <person name="Gubler W.D."/>
            <person name="Walker M.A."/>
            <person name="Cantu D."/>
        </authorList>
    </citation>
    <scope>NUCLEOTIDE SEQUENCE [LARGE SCALE GENOMIC DNA]</scope>
    <source>
        <strain evidence="3">c</strain>
    </source>
</reference>
<dbReference type="Pfam" id="PF06966">
    <property type="entry name" value="DUF1295"/>
    <property type="match status" value="1"/>
</dbReference>
<proteinExistence type="predicted"/>
<keyword evidence="1" id="KW-1133">Transmembrane helix</keyword>
<dbReference type="InterPro" id="IPR010721">
    <property type="entry name" value="UstE-like"/>
</dbReference>
<keyword evidence="1" id="KW-0472">Membrane</keyword>
<gene>
    <name evidence="2" type="ORF">EV44_g6276</name>
</gene>
<dbReference type="PANTHER" id="PTHR32251:SF23">
    <property type="entry name" value="3-OXO-5-ALPHA-STEROID 4-DEHYDROGENASE (DUF1295)"/>
    <property type="match status" value="1"/>
</dbReference>
<keyword evidence="1" id="KW-0812">Transmembrane</keyword>
<dbReference type="AlphaFoldDB" id="A0A0B1P612"/>
<accession>A0A0B1P612</accession>
<dbReference type="EMBL" id="JNVN01002325">
    <property type="protein sequence ID" value="KHJ32119.1"/>
    <property type="molecule type" value="Genomic_DNA"/>
</dbReference>
<feature type="transmembrane region" description="Helical" evidence="1">
    <location>
        <begin position="149"/>
        <end position="172"/>
    </location>
</feature>
<feature type="transmembrane region" description="Helical" evidence="1">
    <location>
        <begin position="46"/>
        <end position="70"/>
    </location>
</feature>
<name>A0A0B1P612_UNCNE</name>
<keyword evidence="3" id="KW-1185">Reference proteome</keyword>
<feature type="transmembrane region" description="Helical" evidence="1">
    <location>
        <begin position="192"/>
        <end position="210"/>
    </location>
</feature>
<organism evidence="2 3">
    <name type="scientific">Uncinula necator</name>
    <name type="common">Grape powdery mildew</name>
    <dbReference type="NCBI Taxonomy" id="52586"/>
    <lineage>
        <taxon>Eukaryota</taxon>
        <taxon>Fungi</taxon>
        <taxon>Dikarya</taxon>
        <taxon>Ascomycota</taxon>
        <taxon>Pezizomycotina</taxon>
        <taxon>Leotiomycetes</taxon>
        <taxon>Erysiphales</taxon>
        <taxon>Erysiphaceae</taxon>
        <taxon>Erysiphe</taxon>
    </lineage>
</organism>
<evidence type="ECO:0000256" key="1">
    <source>
        <dbReference type="SAM" id="Phobius"/>
    </source>
</evidence>
<dbReference type="PANTHER" id="PTHR32251">
    <property type="entry name" value="3-OXO-5-ALPHA-STEROID 4-DEHYDROGENASE"/>
    <property type="match status" value="1"/>
</dbReference>
<dbReference type="OMA" id="WRKGGYQ"/>
<dbReference type="GO" id="GO:0016020">
    <property type="term" value="C:membrane"/>
    <property type="evidence" value="ECO:0007669"/>
    <property type="project" value="TreeGrafter"/>
</dbReference>
<sequence length="340" mass="39338">MALPIVGSLKDCCSFEQTVTRYISQLYEFPSHVINTWHSPASLGNLYLATNPFIGGLIFSLFVAFALYLVSEVNGNVSLIDQSWSILPSIYNIHYVTYARLSGLNTKRLEVLVFVSVIWSIRLTYNFYRKGGYSKGSDDYRWDILRKMISPSLFVVFNIIFISLIQSLLLFLITAPTYLMLLVTPFTESITVADYVFASVLLALIVYEYIADQQQWHYQVAKKIYNETARVTREYTQQDLERGFVVTGLWSKSRHPNFLAEQAIWVVFYVWGSWTSHKYINWSSVGVISYLILFQGSTSFTEKITAAKYREYKEYQKSVRKFIPNFSSTYYGHALKEKDP</sequence>
<evidence type="ECO:0000313" key="2">
    <source>
        <dbReference type="EMBL" id="KHJ32119.1"/>
    </source>
</evidence>
<dbReference type="HOGENOM" id="CLU_043418_0_1_1"/>
<dbReference type="Gene3D" id="1.20.120.1630">
    <property type="match status" value="1"/>
</dbReference>
<evidence type="ECO:0000313" key="3">
    <source>
        <dbReference type="Proteomes" id="UP000030854"/>
    </source>
</evidence>
<protein>
    <submittedName>
        <fullName evidence="2">Putative duf1295 domain protein</fullName>
    </submittedName>
</protein>